<dbReference type="Proteomes" id="UP000621492">
    <property type="component" value="Unassembled WGS sequence"/>
</dbReference>
<organism evidence="1 2">
    <name type="scientific">Lentibacillus populi</name>
    <dbReference type="NCBI Taxonomy" id="1827502"/>
    <lineage>
        <taxon>Bacteria</taxon>
        <taxon>Bacillati</taxon>
        <taxon>Bacillota</taxon>
        <taxon>Bacilli</taxon>
        <taxon>Bacillales</taxon>
        <taxon>Bacillaceae</taxon>
        <taxon>Lentibacillus</taxon>
    </lineage>
</organism>
<evidence type="ECO:0000313" key="2">
    <source>
        <dbReference type="Proteomes" id="UP000621492"/>
    </source>
</evidence>
<protein>
    <submittedName>
        <fullName evidence="1">Uncharacterized protein</fullName>
    </submittedName>
</protein>
<gene>
    <name evidence="1" type="ORF">GCM10011409_44280</name>
</gene>
<reference evidence="1" key="1">
    <citation type="journal article" date="2014" name="Int. J. Syst. Evol. Microbiol.">
        <title>Complete genome sequence of Corynebacterium casei LMG S-19264T (=DSM 44701T), isolated from a smear-ripened cheese.</title>
        <authorList>
            <consortium name="US DOE Joint Genome Institute (JGI-PGF)"/>
            <person name="Walter F."/>
            <person name="Albersmeier A."/>
            <person name="Kalinowski J."/>
            <person name="Ruckert C."/>
        </authorList>
    </citation>
    <scope>NUCLEOTIDE SEQUENCE</scope>
    <source>
        <strain evidence="1">CGMCC 1.15454</strain>
    </source>
</reference>
<sequence>MMDDNGGRDYMWPYRCLEHCESHGISRAVVNLFIRQRGLNYEQDHRKTEDSRI</sequence>
<keyword evidence="2" id="KW-1185">Reference proteome</keyword>
<accession>A0A9W5U2C2</accession>
<dbReference type="AlphaFoldDB" id="A0A9W5U2C2"/>
<evidence type="ECO:0000313" key="1">
    <source>
        <dbReference type="EMBL" id="GGB62247.1"/>
    </source>
</evidence>
<comment type="caution">
    <text evidence="1">The sequence shown here is derived from an EMBL/GenBank/DDBJ whole genome shotgun (WGS) entry which is preliminary data.</text>
</comment>
<reference evidence="1" key="2">
    <citation type="submission" date="2020-09" db="EMBL/GenBank/DDBJ databases">
        <authorList>
            <person name="Sun Q."/>
            <person name="Zhou Y."/>
        </authorList>
    </citation>
    <scope>NUCLEOTIDE SEQUENCE</scope>
    <source>
        <strain evidence="1">CGMCC 1.15454</strain>
    </source>
</reference>
<proteinExistence type="predicted"/>
<dbReference type="EMBL" id="BMJD01000072">
    <property type="protein sequence ID" value="GGB62247.1"/>
    <property type="molecule type" value="Genomic_DNA"/>
</dbReference>
<name>A0A9W5U2C2_9BACI</name>